<evidence type="ECO:0000313" key="4">
    <source>
        <dbReference type="Proteomes" id="UP000829647"/>
    </source>
</evidence>
<evidence type="ECO:0000259" key="2">
    <source>
        <dbReference type="Pfam" id="PF18962"/>
    </source>
</evidence>
<reference evidence="3 4" key="1">
    <citation type="submission" date="2022-04" db="EMBL/GenBank/DDBJ databases">
        <title>Hymenobacter sp. isolated from the air.</title>
        <authorList>
            <person name="Won M."/>
            <person name="Lee C.-M."/>
            <person name="Woen H.-Y."/>
            <person name="Kwon S.-W."/>
        </authorList>
    </citation>
    <scope>NUCLEOTIDE SEQUENCE [LARGE SCALE GENOMIC DNA]</scope>
    <source>
        <strain evidence="4">5516 S-25</strain>
    </source>
</reference>
<dbReference type="RefSeq" id="WP_247975246.1">
    <property type="nucleotide sequence ID" value="NZ_CP095848.1"/>
</dbReference>
<dbReference type="Proteomes" id="UP000829647">
    <property type="component" value="Chromosome"/>
</dbReference>
<sequence length="1930" mass="191845">MFFRNLNTSNLTATGAANPTRLQTIGIEQISWCTQADVTTSITAPGSLSAGQVSGNYTATFTNNGPDVAASTTRTVSIPANRASAVSAPTGAVTGSQAAGWTITYPAGTNVAAGAGGAVSYNFTLTPGPLTSGQDIAVTSSTSTTTNEGANTAANTATVTRTVGAVADVTTTLTAPASLAAGQVSGNYTATFTNNGPSAAVSTTRTVTIPGNTASAVSTPSGTVTGSQAGGWTITFPAGSDVASGNSVSYSFNLTPLPVANVVVTSNTSTPTSQGLNVAADTDTETTAVTPVADVTTTITGPGSLATGQVSGNYTATFTNNGPSVAASTTRTVTIPANTVSAVSAPTGTVSGNEATGWTVTFPAGTNVAAGSTGTVSYNFTITPSAAASGNTLAVTSNTSTTTSQGANSALDAASVSYTVTPIADVTVSITGPTTLYAGQPTGAYTATFTNLGPSTATTVGRTVTLPVGASLSSDQLTAIQNAYSTASYDPTTRVINFGSVASLADNATSTVSFAFTAPTAISTTLAVTASTSAATAEGANAAPNNASLTLSTVTAADVTASITAAPVVAGATTGTFNVSFSNNGPQDAAGVVYTVQLPAGLTTGTGNTVTPSNSGSYDNATGLVTFPAAATTLANGGSFAPTITYTLSSSSAPVTATARVTTTTNEAGRTANNVDYATIGTAFDLTTTLSGPTSAIAGSPVTLYVTTTNNGANTAATAAQVVQLPTGLSGLYITNGGTYNSGNGVVTFPTLNNLPAGQTVTNSISFLAPTTPFAPSATVSTTSGTETVTNNNVAYLNSATSTNLTLTGATTSLANESTTITANQTVVAAGTAVTYTVTATNNGPTSTTGVVQRVQLLPGLTTANLSVTGANGVASGSGATAIITFGSTATYSVATGVLTYGTLTNQASGNTNTFPTFTVVTPPTVGNDGQMVATASVTSNLSDNVPADNVASVTVKVRTTPEVTTTISGPSTTVAGLPVSYVVRFANAGTTTATTVKETAQLPAGLNGVIVTDANGTTVTGATYNSTTGLVTFPDVAFDAAGAVQAYTVTFTAPGQNFPVISAITSVTADGVSTNNSANLLTAVTANADLTVSINGPETAVIGNPVTYVVTMTNNGPTTASNAFATLQLPANLTNVQVGPGIGTSTASYDTGSGLLTFATAPTLATGGSVVNYVTFTMPNPTGGSLTPVASVSSATTDVVASNNRVALTTSIAPTTTETADLVTSVSLNGAPTSVLAGSTVTYIVAYRNQAGSTATSVVRTVNLPTGLSAGTLQVGGVTGTLSGNVITFSSGPASGATYDVTTGLLTFAPLASLAVNAASDSYTVSFPAPVGSGQLVVISEIASATSESGAGVNRANSSVTVNNSFDVTTSLEGPTTATPGTINTYSVTTLNNGPSAASTPTTQTVTLPSALTVANLQVDGLTGTLSGSTITFTSGSTPVATYNTGSGTLTFSAITSLPAGVANAVVHSFSLPMPATGNLLLSASVTSAGEDANSLPNTDQLTTTPLNIAPVAQNVWNTLQSVRGNTSATPLAISPLNATDAGGSIVSYTITSLPTSGTLYYNGVVATTAAGLVTDPTKLSYVPAPNFVGNAFFTYTATDNGGLVSPAALYTIPVAQDLSSAYTVFNDSKGGANPYVNGDVLAQITDLNTAVYNSAGVIYDPATGLLQTGAVNGLPTTGTNAVLASGTLPAGVSLDPITGRIFVSNARLLLPVTSAQSYTVNVTTTDINGGTNTAPVTFTIGARPLPVTLVSFTAQAAGQDAKITWATSQELNNDHFVVERSFDAVNFQAIGEVKGQGTTAQAHTYSFMDRGVSRVATSSVGYYRLRQVDTDGTATRTEVRIVTFPKASVDVAVYPSPATTQATLDLRNQTEGSYQVQVLDATGRLVYTTTALGKQTLELPVQNWPTGVYFVRVQSTQGAVTTLRFSKE</sequence>
<dbReference type="NCBIfam" id="TIGR01451">
    <property type="entry name" value="B_ant_repeat"/>
    <property type="match status" value="1"/>
</dbReference>
<feature type="domain" description="DUF11" evidence="1">
    <location>
        <begin position="964"/>
        <end position="1080"/>
    </location>
</feature>
<feature type="domain" description="Secretion system C-terminal sorting" evidence="2">
    <location>
        <begin position="1855"/>
        <end position="1923"/>
    </location>
</feature>
<dbReference type="Pfam" id="PF01345">
    <property type="entry name" value="DUF11"/>
    <property type="match status" value="6"/>
</dbReference>
<evidence type="ECO:0000259" key="1">
    <source>
        <dbReference type="Pfam" id="PF01345"/>
    </source>
</evidence>
<dbReference type="InterPro" id="IPR013783">
    <property type="entry name" value="Ig-like_fold"/>
</dbReference>
<keyword evidence="4" id="KW-1185">Reference proteome</keyword>
<organism evidence="3 4">
    <name type="scientific">Hymenobacter sublimis</name>
    <dbReference type="NCBI Taxonomy" id="2933777"/>
    <lineage>
        <taxon>Bacteria</taxon>
        <taxon>Pseudomonadati</taxon>
        <taxon>Bacteroidota</taxon>
        <taxon>Cytophagia</taxon>
        <taxon>Cytophagales</taxon>
        <taxon>Hymenobacteraceae</taxon>
        <taxon>Hymenobacter</taxon>
    </lineage>
</organism>
<feature type="domain" description="DUF11" evidence="1">
    <location>
        <begin position="559"/>
        <end position="680"/>
    </location>
</feature>
<feature type="domain" description="DUF11" evidence="1">
    <location>
        <begin position="426"/>
        <end position="550"/>
    </location>
</feature>
<dbReference type="Pfam" id="PF18962">
    <property type="entry name" value="Por_Secre_tail"/>
    <property type="match status" value="1"/>
</dbReference>
<dbReference type="PANTHER" id="PTHR34819">
    <property type="entry name" value="LARGE CYSTEINE-RICH PERIPLASMIC PROTEIN OMCB"/>
    <property type="match status" value="1"/>
</dbReference>
<dbReference type="InterPro" id="IPR026444">
    <property type="entry name" value="Secre_tail"/>
</dbReference>
<dbReference type="InterPro" id="IPR001434">
    <property type="entry name" value="OmcB-like_DUF11"/>
</dbReference>
<accession>A0ABY4J7X5</accession>
<dbReference type="NCBIfam" id="TIGR04183">
    <property type="entry name" value="Por_Secre_tail"/>
    <property type="match status" value="1"/>
</dbReference>
<dbReference type="InterPro" id="IPR051172">
    <property type="entry name" value="Chlamydia_OmcB"/>
</dbReference>
<feature type="domain" description="DUF11" evidence="1">
    <location>
        <begin position="1091"/>
        <end position="1209"/>
    </location>
</feature>
<feature type="domain" description="DUF11" evidence="1">
    <location>
        <begin position="820"/>
        <end position="956"/>
    </location>
</feature>
<protein>
    <submittedName>
        <fullName evidence="3">T9SS type A sorting domain-containing protein</fullName>
    </submittedName>
</protein>
<proteinExistence type="predicted"/>
<feature type="domain" description="DUF11" evidence="1">
    <location>
        <begin position="693"/>
        <end position="795"/>
    </location>
</feature>
<evidence type="ECO:0000313" key="3">
    <source>
        <dbReference type="EMBL" id="UPL48913.1"/>
    </source>
</evidence>
<gene>
    <name evidence="3" type="ORF">MWH26_17205</name>
</gene>
<dbReference type="InterPro" id="IPR047589">
    <property type="entry name" value="DUF11_rpt"/>
</dbReference>
<dbReference type="EMBL" id="CP095848">
    <property type="protein sequence ID" value="UPL48913.1"/>
    <property type="molecule type" value="Genomic_DNA"/>
</dbReference>
<dbReference type="Gene3D" id="2.60.40.10">
    <property type="entry name" value="Immunoglobulins"/>
    <property type="match status" value="2"/>
</dbReference>
<name>A0ABY4J7X5_9BACT</name>